<organism evidence="2 3">
    <name type="scientific">Gordonia sputi NBRC 100414</name>
    <dbReference type="NCBI Taxonomy" id="1089453"/>
    <lineage>
        <taxon>Bacteria</taxon>
        <taxon>Bacillati</taxon>
        <taxon>Actinomycetota</taxon>
        <taxon>Actinomycetes</taxon>
        <taxon>Mycobacteriales</taxon>
        <taxon>Gordoniaceae</taxon>
        <taxon>Gordonia</taxon>
    </lineage>
</organism>
<reference evidence="2 3" key="1">
    <citation type="submission" date="2012-02" db="EMBL/GenBank/DDBJ databases">
        <title>Whole genome shotgun sequence of Gordonia sputi NBRC 100414.</title>
        <authorList>
            <person name="Yoshida I."/>
            <person name="Hosoyama A."/>
            <person name="Tsuchikane K."/>
            <person name="Katsumata H."/>
            <person name="Yamazaki S."/>
            <person name="Fujita N."/>
        </authorList>
    </citation>
    <scope>NUCLEOTIDE SEQUENCE [LARGE SCALE GENOMIC DNA]</scope>
    <source>
        <strain evidence="2 3">NBRC 100414</strain>
    </source>
</reference>
<keyword evidence="3" id="KW-1185">Reference proteome</keyword>
<dbReference type="Proteomes" id="UP000005845">
    <property type="component" value="Unassembled WGS sequence"/>
</dbReference>
<accession>H5U4G2</accession>
<name>H5U4G2_9ACTN</name>
<dbReference type="RefSeq" id="WP_005207702.1">
    <property type="nucleotide sequence ID" value="NZ_BAFC01000111.1"/>
</dbReference>
<proteinExistence type="inferred from homology"/>
<protein>
    <recommendedName>
        <fullName evidence="4">Fructosamine kinase</fullName>
    </recommendedName>
</protein>
<dbReference type="InterPro" id="IPR011009">
    <property type="entry name" value="Kinase-like_dom_sf"/>
</dbReference>
<dbReference type="Gene3D" id="1.10.510.10">
    <property type="entry name" value="Transferase(Phosphotransferase) domain 1"/>
    <property type="match status" value="1"/>
</dbReference>
<keyword evidence="1" id="KW-0418">Kinase</keyword>
<dbReference type="Pfam" id="PF03881">
    <property type="entry name" value="Fructosamin_kin"/>
    <property type="match status" value="1"/>
</dbReference>
<dbReference type="PIRSF" id="PIRSF006221">
    <property type="entry name" value="Ketosamine-3-kinase"/>
    <property type="match status" value="1"/>
</dbReference>
<dbReference type="PANTHER" id="PTHR12149">
    <property type="entry name" value="FRUCTOSAMINE 3 KINASE-RELATED PROTEIN"/>
    <property type="match status" value="1"/>
</dbReference>
<dbReference type="Gene3D" id="1.20.1270.240">
    <property type="match status" value="1"/>
</dbReference>
<dbReference type="PANTHER" id="PTHR12149:SF8">
    <property type="entry name" value="PROTEIN-RIBULOSAMINE 3-KINASE"/>
    <property type="match status" value="1"/>
</dbReference>
<dbReference type="InterPro" id="IPR016477">
    <property type="entry name" value="Fructo-/Ketosamine-3-kinase"/>
</dbReference>
<dbReference type="eggNOG" id="COG3001">
    <property type="taxonomic scope" value="Bacteria"/>
</dbReference>
<gene>
    <name evidence="2" type="ORF">GOSPT_113_00070</name>
</gene>
<comment type="caution">
    <text evidence="2">The sequence shown here is derived from an EMBL/GenBank/DDBJ whole genome shotgun (WGS) entry which is preliminary data.</text>
</comment>
<evidence type="ECO:0008006" key="4">
    <source>
        <dbReference type="Google" id="ProtNLM"/>
    </source>
</evidence>
<dbReference type="GO" id="GO:0016301">
    <property type="term" value="F:kinase activity"/>
    <property type="evidence" value="ECO:0007669"/>
    <property type="project" value="UniProtKB-UniRule"/>
</dbReference>
<dbReference type="Gene3D" id="3.30.200.20">
    <property type="entry name" value="Phosphorylase Kinase, domain 1"/>
    <property type="match status" value="1"/>
</dbReference>
<evidence type="ECO:0000313" key="2">
    <source>
        <dbReference type="EMBL" id="GAB40620.1"/>
    </source>
</evidence>
<dbReference type="AlphaFoldDB" id="H5U4G2"/>
<evidence type="ECO:0000256" key="1">
    <source>
        <dbReference type="PIRNR" id="PIRNR006221"/>
    </source>
</evidence>
<dbReference type="EMBL" id="BAFC01000111">
    <property type="protein sequence ID" value="GAB40620.1"/>
    <property type="molecule type" value="Genomic_DNA"/>
</dbReference>
<sequence length="258" mass="27274">MSNSFVKTAAAGDDPDFFAAEAASLRWLAAGGARVVGVISVSANNIELERLTTTRPTVAAAEDLGRMLARTHSAGAAQFGSPPDGYDGRQFIGKLPLPTVELDHWGEFYASARVLPFLEAGIAAGNVTQRDAESTRQACDLIAAGTFDDGAPPARLHGDLWGGNVVWTPDGAVLIDPAAHGGHRETDLAMLALFGCPHLDNVVDSYQHTHPLTDGWRQRILLHQMHPLAVHSVRHGPGYGVALGDAARATLALAEGHR</sequence>
<keyword evidence="1" id="KW-0808">Transferase</keyword>
<comment type="similarity">
    <text evidence="1">Belongs to the fructosamine kinase family.</text>
</comment>
<dbReference type="SUPFAM" id="SSF56112">
    <property type="entry name" value="Protein kinase-like (PK-like)"/>
    <property type="match status" value="1"/>
</dbReference>
<evidence type="ECO:0000313" key="3">
    <source>
        <dbReference type="Proteomes" id="UP000005845"/>
    </source>
</evidence>